<dbReference type="Proteomes" id="UP000231388">
    <property type="component" value="Unassembled WGS sequence"/>
</dbReference>
<keyword evidence="2" id="KW-0808">Transferase</keyword>
<organism evidence="2 3">
    <name type="scientific">candidate division WWE3 bacterium CG23_combo_of_CG06-09_8_20_14_all_40_14</name>
    <dbReference type="NCBI Taxonomy" id="1975095"/>
    <lineage>
        <taxon>Bacteria</taxon>
        <taxon>Katanobacteria</taxon>
    </lineage>
</organism>
<dbReference type="GO" id="GO:0005524">
    <property type="term" value="F:ATP binding"/>
    <property type="evidence" value="ECO:0007669"/>
    <property type="project" value="InterPro"/>
</dbReference>
<dbReference type="PIRSF" id="PIRSF015617">
    <property type="entry name" value="Adensltrnsf_CobA"/>
    <property type="match status" value="1"/>
</dbReference>
<dbReference type="AlphaFoldDB" id="A0A2G9XCF4"/>
<evidence type="ECO:0000256" key="1">
    <source>
        <dbReference type="SAM" id="Coils"/>
    </source>
</evidence>
<dbReference type="Gene3D" id="3.40.50.300">
    <property type="entry name" value="P-loop containing nucleotide triphosphate hydrolases"/>
    <property type="match status" value="1"/>
</dbReference>
<dbReference type="Pfam" id="PF02572">
    <property type="entry name" value="CobA_CobO_BtuR"/>
    <property type="match status" value="1"/>
</dbReference>
<dbReference type="PANTHER" id="PTHR46638">
    <property type="entry name" value="CORRINOID ADENOSYLTRANSFERASE"/>
    <property type="match status" value="1"/>
</dbReference>
<dbReference type="InterPro" id="IPR003724">
    <property type="entry name" value="CblAdoTrfase_CobA"/>
</dbReference>
<dbReference type="PANTHER" id="PTHR46638:SF1">
    <property type="entry name" value="CORRINOID ADENOSYLTRANSFERASE"/>
    <property type="match status" value="1"/>
</dbReference>
<evidence type="ECO:0000313" key="3">
    <source>
        <dbReference type="Proteomes" id="UP000231388"/>
    </source>
</evidence>
<dbReference type="SUPFAM" id="SSF52540">
    <property type="entry name" value="P-loop containing nucleoside triphosphate hydrolases"/>
    <property type="match status" value="1"/>
</dbReference>
<sequence>MLILLTGDGKGKTTSALGIALRAAGWNKKVLFMQFIKSNTFRTGEKQAIEKFLSDNVTLKTLGLGFVGIKNDRKSLKEHRRKAKEALTEAKKLLRETPYNLIVLDEVLGAIAGNLLTEKEVLDSIDTIGKDTDIILTGRFAPRALLDKAELVSEIRKIKHPHDKGILAKKGLDF</sequence>
<evidence type="ECO:0000313" key="2">
    <source>
        <dbReference type="EMBL" id="PIP04678.1"/>
    </source>
</evidence>
<gene>
    <name evidence="2" type="ORF">COX53_01090</name>
</gene>
<dbReference type="GO" id="GO:0009236">
    <property type="term" value="P:cobalamin biosynthetic process"/>
    <property type="evidence" value="ECO:0007669"/>
    <property type="project" value="InterPro"/>
</dbReference>
<keyword evidence="1" id="KW-0175">Coiled coil</keyword>
<dbReference type="GO" id="GO:0008817">
    <property type="term" value="F:corrinoid adenosyltransferase activity"/>
    <property type="evidence" value="ECO:0007669"/>
    <property type="project" value="InterPro"/>
</dbReference>
<name>A0A2G9XCF4_UNCKA</name>
<reference evidence="2 3" key="1">
    <citation type="submission" date="2017-09" db="EMBL/GenBank/DDBJ databases">
        <title>Depth-based differentiation of microbial function through sediment-hosted aquifers and enrichment of novel symbionts in the deep terrestrial subsurface.</title>
        <authorList>
            <person name="Probst A.J."/>
            <person name="Ladd B."/>
            <person name="Jarett J.K."/>
            <person name="Geller-Mcgrath D.E."/>
            <person name="Sieber C.M."/>
            <person name="Emerson J.B."/>
            <person name="Anantharaman K."/>
            <person name="Thomas B.C."/>
            <person name="Malmstrom R."/>
            <person name="Stieglmeier M."/>
            <person name="Klingl A."/>
            <person name="Woyke T."/>
            <person name="Ryan C.M."/>
            <person name="Banfield J.F."/>
        </authorList>
    </citation>
    <scope>NUCLEOTIDE SEQUENCE [LARGE SCALE GENOMIC DNA]</scope>
    <source>
        <strain evidence="2">CG23_combo_of_CG06-09_8_20_14_all_40_14</strain>
    </source>
</reference>
<comment type="caution">
    <text evidence="2">The sequence shown here is derived from an EMBL/GenBank/DDBJ whole genome shotgun (WGS) entry which is preliminary data.</text>
</comment>
<proteinExistence type="predicted"/>
<accession>A0A2G9XCF4</accession>
<dbReference type="EMBL" id="PCQY01000015">
    <property type="protein sequence ID" value="PIP04678.1"/>
    <property type="molecule type" value="Genomic_DNA"/>
</dbReference>
<protein>
    <submittedName>
        <fullName evidence="2">Cob(I)yrinic acid a,c-diamide adenosyltransferase</fullName>
    </submittedName>
</protein>
<dbReference type="InterPro" id="IPR027417">
    <property type="entry name" value="P-loop_NTPase"/>
</dbReference>
<feature type="coiled-coil region" evidence="1">
    <location>
        <begin position="69"/>
        <end position="96"/>
    </location>
</feature>